<comment type="caution">
    <text evidence="2">The sequence shown here is derived from an EMBL/GenBank/DDBJ whole genome shotgun (WGS) entry which is preliminary data.</text>
</comment>
<evidence type="ECO:0000313" key="2">
    <source>
        <dbReference type="EMBL" id="OCX73879.1"/>
    </source>
</evidence>
<dbReference type="Proteomes" id="UP000095008">
    <property type="component" value="Unassembled WGS sequence"/>
</dbReference>
<gene>
    <name evidence="2" type="ORF">A6M23_07500</name>
</gene>
<reference evidence="2" key="1">
    <citation type="journal article" date="2016" name="Int. J. Mol. Sci.">
        <title>Comparative genomics of the extreme acidophile Acidithiobacillus thiooxidans reveals intraspecific divergence and niche adaptation.</title>
        <authorList>
            <person name="Zhang X."/>
            <person name="Feng X."/>
            <person name="Tao J."/>
            <person name="Ma L."/>
            <person name="Xiao Y."/>
            <person name="Liang Y."/>
            <person name="Liu X."/>
            <person name="Yin H."/>
        </authorList>
    </citation>
    <scope>NUCLEOTIDE SEQUENCE [LARGE SCALE GENOMIC DNA]</scope>
    <source>
        <strain evidence="2">DXS-W</strain>
    </source>
</reference>
<sequence length="507" mass="56968">MGEAEKHPQKAIPAAVQTMIVDTPGGRIQVSWDQESAATPMGQMVFFAAYLETTGLFDTWVEESPLHYTSPNAPQKRDVLGTLFLSILAGHRCYAHVTGLRSDGVSPNILGMGKIVSEDALRRALGKIPEAEGTEWMRKHLFKSVVAACQPPWILDIDTTVKPLFGHQEGAEVGYNPHKPGRPSHACHAYWMGNLRLLLDVEVTAGNTTASNHAQPGLNRVLDALRAEQRPYLVRGDCGFGNDAVIREMESRQQPYLFKLRQSPRVKRLLQRVFTRRDWIDAGQGWEGREDTIQLAGWAQSRRVVILRRLLKENLIATQEQRGQLAFAFVDRRQTKVYEYAVLVTDLSEGVLSVAQLYRDRADAENGFDELKNQWGWGGYTTRDLARCRLSARAVGLIYNWWSWYTRLAFPEMRKEAITSRPLLLSAIGRSTKHAGQTHLYLIPMHAAQKKIERGIENICNGLKTIQQTAERLLGANPWDLLVSYIVAQITQKPWVPTGAFPALVGP</sequence>
<dbReference type="Pfam" id="PF13701">
    <property type="entry name" value="DDE_Tnp_1_4"/>
    <property type="match status" value="1"/>
</dbReference>
<name>A0A1C2ID12_ACITH</name>
<proteinExistence type="predicted"/>
<feature type="domain" description="Transposase DDE" evidence="1">
    <location>
        <begin position="77"/>
        <end position="458"/>
    </location>
</feature>
<accession>A0A1C2ID12</accession>
<keyword evidence="3" id="KW-1185">Reference proteome</keyword>
<evidence type="ECO:0000313" key="3">
    <source>
        <dbReference type="Proteomes" id="UP000095008"/>
    </source>
</evidence>
<organism evidence="2 3">
    <name type="scientific">Acidithiobacillus thiooxidans</name>
    <name type="common">Thiobacillus thiooxidans</name>
    <dbReference type="NCBI Taxonomy" id="930"/>
    <lineage>
        <taxon>Bacteria</taxon>
        <taxon>Pseudomonadati</taxon>
        <taxon>Pseudomonadota</taxon>
        <taxon>Acidithiobacillia</taxon>
        <taxon>Acidithiobacillales</taxon>
        <taxon>Acidithiobacillaceae</taxon>
        <taxon>Acidithiobacillus</taxon>
    </lineage>
</organism>
<evidence type="ECO:0000259" key="1">
    <source>
        <dbReference type="Pfam" id="PF13701"/>
    </source>
</evidence>
<dbReference type="EMBL" id="LWRY01000061">
    <property type="protein sequence ID" value="OCX73879.1"/>
    <property type="molecule type" value="Genomic_DNA"/>
</dbReference>
<dbReference type="RefSeq" id="WP_077273716.1">
    <property type="nucleotide sequence ID" value="NZ_LWRY01000061.1"/>
</dbReference>
<protein>
    <submittedName>
        <fullName evidence="2">Transposase</fullName>
    </submittedName>
</protein>
<dbReference type="InterPro" id="IPR025668">
    <property type="entry name" value="Tnp_DDE_dom"/>
</dbReference>
<dbReference type="OrthoDB" id="1376257at2"/>
<dbReference type="AlphaFoldDB" id="A0A1C2ID12"/>